<dbReference type="EMBL" id="BMAT01009246">
    <property type="protein sequence ID" value="GFS02511.1"/>
    <property type="molecule type" value="Genomic_DNA"/>
</dbReference>
<evidence type="ECO:0000256" key="5">
    <source>
        <dbReference type="ARBA" id="ARBA00022840"/>
    </source>
</evidence>
<proteinExistence type="predicted"/>
<name>A0AAV4I1C6_9GAST</name>
<dbReference type="GO" id="GO:0005524">
    <property type="term" value="F:ATP binding"/>
    <property type="evidence" value="ECO:0007669"/>
    <property type="project" value="UniProtKB-KW"/>
</dbReference>
<gene>
    <name evidence="7" type="ORF">ElyMa_004608400</name>
</gene>
<dbReference type="InterPro" id="IPR008271">
    <property type="entry name" value="Ser/Thr_kinase_AS"/>
</dbReference>
<sequence length="136" mass="15091">MSHHHLVPCVRAACCHDYAVILMPFYANGDLWSLQGRQEPSRVIRYMSHVARAVAHLHRNIIVHNDIKLENVLLDGSDRAHLADMGHALNFKEDGKSVISCLVGGTKDYWSPEKLGADPYTEIDPFKIGIGTFAGA</sequence>
<dbReference type="GO" id="GO:0004674">
    <property type="term" value="F:protein serine/threonine kinase activity"/>
    <property type="evidence" value="ECO:0007669"/>
    <property type="project" value="UniProtKB-KW"/>
</dbReference>
<organism evidence="7 8">
    <name type="scientific">Elysia marginata</name>
    <dbReference type="NCBI Taxonomy" id="1093978"/>
    <lineage>
        <taxon>Eukaryota</taxon>
        <taxon>Metazoa</taxon>
        <taxon>Spiralia</taxon>
        <taxon>Lophotrochozoa</taxon>
        <taxon>Mollusca</taxon>
        <taxon>Gastropoda</taxon>
        <taxon>Heterobranchia</taxon>
        <taxon>Euthyneura</taxon>
        <taxon>Panpulmonata</taxon>
        <taxon>Sacoglossa</taxon>
        <taxon>Placobranchoidea</taxon>
        <taxon>Plakobranchidae</taxon>
        <taxon>Elysia</taxon>
    </lineage>
</organism>
<evidence type="ECO:0000256" key="2">
    <source>
        <dbReference type="ARBA" id="ARBA00022679"/>
    </source>
</evidence>
<dbReference type="PROSITE" id="PS00108">
    <property type="entry name" value="PROTEIN_KINASE_ST"/>
    <property type="match status" value="1"/>
</dbReference>
<dbReference type="InterPro" id="IPR011009">
    <property type="entry name" value="Kinase-like_dom_sf"/>
</dbReference>
<accession>A0AAV4I1C6</accession>
<dbReference type="GO" id="GO:0005634">
    <property type="term" value="C:nucleus"/>
    <property type="evidence" value="ECO:0007669"/>
    <property type="project" value="TreeGrafter"/>
</dbReference>
<evidence type="ECO:0000313" key="7">
    <source>
        <dbReference type="EMBL" id="GFS02511.1"/>
    </source>
</evidence>
<keyword evidence="3" id="KW-0547">Nucleotide-binding</keyword>
<keyword evidence="5" id="KW-0067">ATP-binding</keyword>
<keyword evidence="2" id="KW-0808">Transferase</keyword>
<dbReference type="Proteomes" id="UP000762676">
    <property type="component" value="Unassembled WGS sequence"/>
</dbReference>
<evidence type="ECO:0000313" key="8">
    <source>
        <dbReference type="Proteomes" id="UP000762676"/>
    </source>
</evidence>
<dbReference type="PANTHER" id="PTHR24345:SF0">
    <property type="entry name" value="CELL CYCLE SERINE_THREONINE-PROTEIN KINASE CDC5_MSD2"/>
    <property type="match status" value="1"/>
</dbReference>
<dbReference type="Pfam" id="PF00069">
    <property type="entry name" value="Pkinase"/>
    <property type="match status" value="1"/>
</dbReference>
<feature type="domain" description="Protein kinase" evidence="6">
    <location>
        <begin position="1"/>
        <end position="136"/>
    </location>
</feature>
<dbReference type="InterPro" id="IPR000719">
    <property type="entry name" value="Prot_kinase_dom"/>
</dbReference>
<dbReference type="PROSITE" id="PS50011">
    <property type="entry name" value="PROTEIN_KINASE_DOM"/>
    <property type="match status" value="1"/>
</dbReference>
<evidence type="ECO:0000259" key="6">
    <source>
        <dbReference type="PROSITE" id="PS50011"/>
    </source>
</evidence>
<keyword evidence="4 7" id="KW-0418">Kinase</keyword>
<evidence type="ECO:0000256" key="4">
    <source>
        <dbReference type="ARBA" id="ARBA00022777"/>
    </source>
</evidence>
<dbReference type="PANTHER" id="PTHR24345">
    <property type="entry name" value="SERINE/THREONINE-PROTEIN KINASE PLK"/>
    <property type="match status" value="1"/>
</dbReference>
<keyword evidence="1" id="KW-0723">Serine/threonine-protein kinase</keyword>
<dbReference type="AlphaFoldDB" id="A0AAV4I1C6"/>
<comment type="caution">
    <text evidence="7">The sequence shown here is derived from an EMBL/GenBank/DDBJ whole genome shotgun (WGS) entry which is preliminary data.</text>
</comment>
<protein>
    <submittedName>
        <fullName evidence="7">Protein kinase</fullName>
    </submittedName>
</protein>
<keyword evidence="8" id="KW-1185">Reference proteome</keyword>
<dbReference type="SUPFAM" id="SSF56112">
    <property type="entry name" value="Protein kinase-like (PK-like)"/>
    <property type="match status" value="1"/>
</dbReference>
<reference evidence="7 8" key="1">
    <citation type="journal article" date="2021" name="Elife">
        <title>Chloroplast acquisition without the gene transfer in kleptoplastic sea slugs, Plakobranchus ocellatus.</title>
        <authorList>
            <person name="Maeda T."/>
            <person name="Takahashi S."/>
            <person name="Yoshida T."/>
            <person name="Shimamura S."/>
            <person name="Takaki Y."/>
            <person name="Nagai Y."/>
            <person name="Toyoda A."/>
            <person name="Suzuki Y."/>
            <person name="Arimoto A."/>
            <person name="Ishii H."/>
            <person name="Satoh N."/>
            <person name="Nishiyama T."/>
            <person name="Hasebe M."/>
            <person name="Maruyama T."/>
            <person name="Minagawa J."/>
            <person name="Obokata J."/>
            <person name="Shigenobu S."/>
        </authorList>
    </citation>
    <scope>NUCLEOTIDE SEQUENCE [LARGE SCALE GENOMIC DNA]</scope>
</reference>
<evidence type="ECO:0000256" key="3">
    <source>
        <dbReference type="ARBA" id="ARBA00022741"/>
    </source>
</evidence>
<dbReference type="Gene3D" id="1.10.510.10">
    <property type="entry name" value="Transferase(Phosphotransferase) domain 1"/>
    <property type="match status" value="1"/>
</dbReference>
<evidence type="ECO:0000256" key="1">
    <source>
        <dbReference type="ARBA" id="ARBA00022527"/>
    </source>
</evidence>